<protein>
    <recommendedName>
        <fullName evidence="2">General stress protein 17M-like domain-containing protein</fullName>
    </recommendedName>
</protein>
<dbReference type="Proteomes" id="UP000199086">
    <property type="component" value="Unassembled WGS sequence"/>
</dbReference>
<feature type="transmembrane region" description="Helical" evidence="1">
    <location>
        <begin position="73"/>
        <end position="92"/>
    </location>
</feature>
<name>A0A1G6GDJ6_9ACTN</name>
<feature type="domain" description="General stress protein 17M-like" evidence="2">
    <location>
        <begin position="20"/>
        <end position="87"/>
    </location>
</feature>
<evidence type="ECO:0000259" key="2">
    <source>
        <dbReference type="Pfam" id="PF11181"/>
    </source>
</evidence>
<accession>A0A1G6GDJ6</accession>
<dbReference type="EMBL" id="FMYF01000001">
    <property type="protein sequence ID" value="SDB80067.1"/>
    <property type="molecule type" value="Genomic_DNA"/>
</dbReference>
<keyword evidence="4" id="KW-1185">Reference proteome</keyword>
<keyword evidence="1" id="KW-1133">Transmembrane helix</keyword>
<dbReference type="OrthoDB" id="3381462at2"/>
<dbReference type="RefSeq" id="WP_092605702.1">
    <property type="nucleotide sequence ID" value="NZ_FMYF01000001.1"/>
</dbReference>
<sequence>MAVPDPRRLASLFELEFPQLLATYNSYAEAQRAVDYLSDKSFPVQNLAIVGTDLRSVERVTGRKDWGTVVNRGLSNGLSIGLLFGVMAMLFYPPQTNIYELAAIAVVVGVVISVVFALIGYLMTRGRRDFTSVTQTIATRYEVLCEHKVSMKARELLAQMPGGRNDFR</sequence>
<proteinExistence type="predicted"/>
<dbReference type="Pfam" id="PF11181">
    <property type="entry name" value="YflT"/>
    <property type="match status" value="1"/>
</dbReference>
<dbReference type="InterPro" id="IPR025889">
    <property type="entry name" value="GSP17M-like_dom"/>
</dbReference>
<evidence type="ECO:0000256" key="1">
    <source>
        <dbReference type="SAM" id="Phobius"/>
    </source>
</evidence>
<dbReference type="AlphaFoldDB" id="A0A1G6GDJ6"/>
<dbReference type="STRING" id="1577474.GA0111570_101341"/>
<evidence type="ECO:0000313" key="3">
    <source>
        <dbReference type="EMBL" id="SDB80067.1"/>
    </source>
</evidence>
<evidence type="ECO:0000313" key="4">
    <source>
        <dbReference type="Proteomes" id="UP000199086"/>
    </source>
</evidence>
<reference evidence="3 4" key="1">
    <citation type="submission" date="2016-06" db="EMBL/GenBank/DDBJ databases">
        <authorList>
            <person name="Olsen C.W."/>
            <person name="Carey S."/>
            <person name="Hinshaw L."/>
            <person name="Karasin A.I."/>
        </authorList>
    </citation>
    <scope>NUCLEOTIDE SEQUENCE [LARGE SCALE GENOMIC DNA]</scope>
    <source>
        <strain evidence="3 4">LZ-22</strain>
    </source>
</reference>
<keyword evidence="1" id="KW-0812">Transmembrane</keyword>
<keyword evidence="1" id="KW-0472">Membrane</keyword>
<gene>
    <name evidence="3" type="ORF">GA0111570_101341</name>
</gene>
<feature type="transmembrane region" description="Helical" evidence="1">
    <location>
        <begin position="98"/>
        <end position="122"/>
    </location>
</feature>
<organism evidence="3 4">
    <name type="scientific">Raineyella antarctica</name>
    <dbReference type="NCBI Taxonomy" id="1577474"/>
    <lineage>
        <taxon>Bacteria</taxon>
        <taxon>Bacillati</taxon>
        <taxon>Actinomycetota</taxon>
        <taxon>Actinomycetes</taxon>
        <taxon>Propionibacteriales</taxon>
        <taxon>Propionibacteriaceae</taxon>
        <taxon>Raineyella</taxon>
    </lineage>
</organism>